<proteinExistence type="predicted"/>
<evidence type="ECO:0000313" key="2">
    <source>
        <dbReference type="Proteomes" id="UP001055072"/>
    </source>
</evidence>
<accession>A0ACB8TQ99</accession>
<name>A0ACB8TQ99_9APHY</name>
<gene>
    <name evidence="1" type="ORF">BDY19DRAFT_974025</name>
</gene>
<evidence type="ECO:0000313" key="1">
    <source>
        <dbReference type="EMBL" id="KAI0084139.1"/>
    </source>
</evidence>
<keyword evidence="2" id="KW-1185">Reference proteome</keyword>
<organism evidence="1 2">
    <name type="scientific">Irpex rosettiformis</name>
    <dbReference type="NCBI Taxonomy" id="378272"/>
    <lineage>
        <taxon>Eukaryota</taxon>
        <taxon>Fungi</taxon>
        <taxon>Dikarya</taxon>
        <taxon>Basidiomycota</taxon>
        <taxon>Agaricomycotina</taxon>
        <taxon>Agaricomycetes</taxon>
        <taxon>Polyporales</taxon>
        <taxon>Irpicaceae</taxon>
        <taxon>Irpex</taxon>
    </lineage>
</organism>
<reference evidence="1" key="1">
    <citation type="journal article" date="2021" name="Environ. Microbiol.">
        <title>Gene family expansions and transcriptome signatures uncover fungal adaptations to wood decay.</title>
        <authorList>
            <person name="Hage H."/>
            <person name="Miyauchi S."/>
            <person name="Viragh M."/>
            <person name="Drula E."/>
            <person name="Min B."/>
            <person name="Chaduli D."/>
            <person name="Navarro D."/>
            <person name="Favel A."/>
            <person name="Norest M."/>
            <person name="Lesage-Meessen L."/>
            <person name="Balint B."/>
            <person name="Merenyi Z."/>
            <person name="de Eugenio L."/>
            <person name="Morin E."/>
            <person name="Martinez A.T."/>
            <person name="Baldrian P."/>
            <person name="Stursova M."/>
            <person name="Martinez M.J."/>
            <person name="Novotny C."/>
            <person name="Magnuson J.K."/>
            <person name="Spatafora J.W."/>
            <person name="Maurice S."/>
            <person name="Pangilinan J."/>
            <person name="Andreopoulos W."/>
            <person name="LaButti K."/>
            <person name="Hundley H."/>
            <person name="Na H."/>
            <person name="Kuo A."/>
            <person name="Barry K."/>
            <person name="Lipzen A."/>
            <person name="Henrissat B."/>
            <person name="Riley R."/>
            <person name="Ahrendt S."/>
            <person name="Nagy L.G."/>
            <person name="Grigoriev I.V."/>
            <person name="Martin F."/>
            <person name="Rosso M.N."/>
        </authorList>
    </citation>
    <scope>NUCLEOTIDE SEQUENCE</scope>
    <source>
        <strain evidence="1">CBS 384.51</strain>
    </source>
</reference>
<comment type="caution">
    <text evidence="1">The sequence shown here is derived from an EMBL/GenBank/DDBJ whole genome shotgun (WGS) entry which is preliminary data.</text>
</comment>
<dbReference type="Proteomes" id="UP001055072">
    <property type="component" value="Unassembled WGS sequence"/>
</dbReference>
<protein>
    <submittedName>
        <fullName evidence="1">Dihydrodipicolinate synthetase</fullName>
    </submittedName>
</protein>
<sequence length="308" mass="33104">MSPPPPGIYVPAVVFLDQNEELDEENIKKHILRLAQGGITGILVQGSNGEAQFLSHEERKRAIQLTREILDRNGFKDRLVIAGTGGHSTKETIKLTKDAADAGASHALVLTPATWPPQMTKPNIIRFFHTVADTSPIPIMIYNFPVVTAGIDLDSDLISTLAKHPNIVGVKLSCGNIGKLQRIASSVSPSEFATFPGKADVFLQGLISGSAGLIGALPNVLPRLHVQLLKLYKEGKLDEAVKLQALLGQSDWELGKLGSIAGIKAIVSEHFSYGEPHVRGPLSSLDSERLANIGGLAEAIQLEKQIKE</sequence>
<dbReference type="EMBL" id="MU274947">
    <property type="protein sequence ID" value="KAI0084139.1"/>
    <property type="molecule type" value="Genomic_DNA"/>
</dbReference>